<evidence type="ECO:0000256" key="1">
    <source>
        <dbReference type="ARBA" id="ARBA00005594"/>
    </source>
</evidence>
<dbReference type="InterPro" id="IPR004493">
    <property type="entry name" value="Leu-tRNA-synth_Ia_arc/euk"/>
</dbReference>
<keyword evidence="7 9" id="KW-0030">Aminoacyl-tRNA synthetase</keyword>
<evidence type="ECO:0000313" key="13">
    <source>
        <dbReference type="Proteomes" id="UP001055553"/>
    </source>
</evidence>
<evidence type="ECO:0000256" key="9">
    <source>
        <dbReference type="RuleBase" id="RU363035"/>
    </source>
</evidence>
<keyword evidence="4 9" id="KW-0547">Nucleotide-binding</keyword>
<dbReference type="InterPro" id="IPR009008">
    <property type="entry name" value="Val/Leu/Ile-tRNA-synth_edit"/>
</dbReference>
<keyword evidence="13" id="KW-1185">Reference proteome</keyword>
<protein>
    <recommendedName>
        <fullName evidence="2 8">Leucine--tRNA ligase</fullName>
        <ecNumber evidence="2 8">6.1.1.4</ecNumber>
    </recommendedName>
</protein>
<dbReference type="SUPFAM" id="SSF50677">
    <property type="entry name" value="ValRS/IleRS/LeuRS editing domain"/>
    <property type="match status" value="1"/>
</dbReference>
<proteinExistence type="inferred from homology"/>
<dbReference type="EC" id="6.1.1.4" evidence="2 8"/>
<reference evidence="13" key="1">
    <citation type="journal article" date="2022" name="Int. J. Syst. Evol. Microbiol.">
        <title>Nanobdella aerobiophila gen. nov., sp. nov., a thermoacidophilic, obligate ectosymbiotic archaeon, and proposal of Nanobdellaceae fam. nov., Nanobdellales ord. nov. and Nanobdellia class. nov.</title>
        <authorList>
            <person name="Kato S."/>
            <person name="Ogasawara A."/>
            <person name="Itoh T."/>
            <person name="Sakai H.D."/>
            <person name="Shimizu M."/>
            <person name="Yuki M."/>
            <person name="Kaneko M."/>
            <person name="Takashina T."/>
            <person name="Ohkuma M."/>
        </authorList>
    </citation>
    <scope>NUCLEOTIDE SEQUENCE [LARGE SCALE GENOMIC DNA]</scope>
    <source>
        <strain evidence="13">MJ1</strain>
    </source>
</reference>
<evidence type="ECO:0000313" key="12">
    <source>
        <dbReference type="EMBL" id="BBL45709.1"/>
    </source>
</evidence>
<dbReference type="NCBIfam" id="NF008957">
    <property type="entry name" value="PRK12300.1"/>
    <property type="match status" value="1"/>
</dbReference>
<dbReference type="Gene3D" id="3.90.740.10">
    <property type="entry name" value="Valyl/Leucyl/Isoleucyl-tRNA synthetase, editing domain"/>
    <property type="match status" value="1"/>
</dbReference>
<dbReference type="GO" id="GO:0004823">
    <property type="term" value="F:leucine-tRNA ligase activity"/>
    <property type="evidence" value="ECO:0007669"/>
    <property type="project" value="UniProtKB-UniRule"/>
</dbReference>
<dbReference type="SUPFAM" id="SSF47323">
    <property type="entry name" value="Anticodon-binding domain of a subclass of class I aminoacyl-tRNA synthetases"/>
    <property type="match status" value="1"/>
</dbReference>
<dbReference type="InterPro" id="IPR013155">
    <property type="entry name" value="M/V/L/I-tRNA-synth_anticd-bd"/>
</dbReference>
<evidence type="ECO:0000256" key="7">
    <source>
        <dbReference type="ARBA" id="ARBA00023146"/>
    </source>
</evidence>
<dbReference type="InterPro" id="IPR002300">
    <property type="entry name" value="aa-tRNA-synth_Ia"/>
</dbReference>
<keyword evidence="5 9" id="KW-0067">ATP-binding</keyword>
<dbReference type="SUPFAM" id="SSF52374">
    <property type="entry name" value="Nucleotidylyl transferase"/>
    <property type="match status" value="1"/>
</dbReference>
<dbReference type="Gene3D" id="3.40.50.620">
    <property type="entry name" value="HUPs"/>
    <property type="match status" value="1"/>
</dbReference>
<dbReference type="AlphaFoldDB" id="A0A915T052"/>
<keyword evidence="3 9" id="KW-0436">Ligase</keyword>
<dbReference type="Proteomes" id="UP001055553">
    <property type="component" value="Chromosome"/>
</dbReference>
<evidence type="ECO:0000259" key="11">
    <source>
        <dbReference type="Pfam" id="PF08264"/>
    </source>
</evidence>
<dbReference type="InterPro" id="IPR001412">
    <property type="entry name" value="aa-tRNA-synth_I_CS"/>
</dbReference>
<evidence type="ECO:0000256" key="3">
    <source>
        <dbReference type="ARBA" id="ARBA00022598"/>
    </source>
</evidence>
<dbReference type="Pfam" id="PF00133">
    <property type="entry name" value="tRNA-synt_1"/>
    <property type="match status" value="1"/>
</dbReference>
<dbReference type="Gene3D" id="1.10.730.10">
    <property type="entry name" value="Isoleucyl-tRNA Synthetase, Domain 1"/>
    <property type="match status" value="1"/>
</dbReference>
<gene>
    <name evidence="12" type="ORF">MJ1_0558</name>
</gene>
<dbReference type="Pfam" id="PF08264">
    <property type="entry name" value="Anticodon_1"/>
    <property type="match status" value="1"/>
</dbReference>
<dbReference type="InterPro" id="IPR009080">
    <property type="entry name" value="tRNAsynth_Ia_anticodon-bd"/>
</dbReference>
<evidence type="ECO:0000256" key="6">
    <source>
        <dbReference type="ARBA" id="ARBA00022917"/>
    </source>
</evidence>
<evidence type="ECO:0000259" key="10">
    <source>
        <dbReference type="Pfam" id="PF00133"/>
    </source>
</evidence>
<dbReference type="PROSITE" id="PS00178">
    <property type="entry name" value="AA_TRNA_LIGASE_I"/>
    <property type="match status" value="1"/>
</dbReference>
<dbReference type="NCBIfam" id="TIGR00395">
    <property type="entry name" value="leuS_arch"/>
    <property type="match status" value="1"/>
</dbReference>
<dbReference type="GO" id="GO:0005524">
    <property type="term" value="F:ATP binding"/>
    <property type="evidence" value="ECO:0007669"/>
    <property type="project" value="UniProtKB-KW"/>
</dbReference>
<evidence type="ECO:0000256" key="2">
    <source>
        <dbReference type="ARBA" id="ARBA00013164"/>
    </source>
</evidence>
<dbReference type="GO" id="GO:0006429">
    <property type="term" value="P:leucyl-tRNA aminoacylation"/>
    <property type="evidence" value="ECO:0007669"/>
    <property type="project" value="UniProtKB-UniRule"/>
</dbReference>
<dbReference type="GO" id="GO:0002161">
    <property type="term" value="F:aminoacyl-tRNA deacylase activity"/>
    <property type="evidence" value="ECO:0007669"/>
    <property type="project" value="InterPro"/>
</dbReference>
<dbReference type="RefSeq" id="WP_258393023.1">
    <property type="nucleotide sequence ID" value="NZ_AP019769.1"/>
</dbReference>
<dbReference type="Gene3D" id="3.30.2320.20">
    <property type="entry name" value="Class I aminoacyl-tRNA synthetases (RS)"/>
    <property type="match status" value="1"/>
</dbReference>
<evidence type="ECO:0000256" key="4">
    <source>
        <dbReference type="ARBA" id="ARBA00022741"/>
    </source>
</evidence>
<dbReference type="KEGG" id="naer:MJ1_0558"/>
<dbReference type="InterPro" id="IPR014729">
    <property type="entry name" value="Rossmann-like_a/b/a_fold"/>
</dbReference>
<sequence length="930" mass="110455">MEISIDFKSVEEKWRKIWEEKKVFEANPDPSKEKVFVTSPYPYMSGLLHLGHGLTESRIDFYARYKRLKGYNVLFPMGFHITGSPIVSKSMQLKEGNQKIINDLKQDGIPEEDFDRLKTSEGWALYFIRYAEETMKKMGFSIDWRREFYTSRINPWYNKFIEWQYRKLQEKGYVIKGKHIITYDPVINNPVGDHDRSDEYAGIDPVQGYIIKFKYEDYYIPVFTLRPETLPGVTNLWINTEVKYGLFKVDGELWILPDNIVVEEIKGQDHEIEKIKDIDVRELVGKEAINLYNNEKVVILPAEFVDPEIGTGIVMSVPSHAPYDYVALMDLIETEYMDLAKRAVNSMKILFHNEKFKDIPAKEVVKKMNIKDQKDKELLEKATQELYSEEFYNSTLTEIYGEHAGKKIYEIKEEIGKNIVEKKIGLVHYIMPIRFKSRYGNKCIAKMIDNQWFLKYSDEEWKKLAHECIDNMKFYPENAREDFHSKIDWLKDWACTHKNILGTSLPWDKDWIIESLSDSTIYMAYYTIAHLIKNIDPNKIEDDLFDYIFLDKGSEGDLISKYGDIVKDMKKEFNYWYPLDLRNSGKDLIPNHLSFFIFHHVAIFDKKYWPKGISINGFTVDAEGRKMSKSLGNYISLKQAIEKYPVDVIRFLLASSNNSNYDDVKIDLSKAEYIKKYIYDLFSLSINNYNKYGEDRDNNNIDNWFENRINKIMNLISIEYERLNYMNVVNYIYLLDNSYDWYIKRTLNNPNKRLVNKFIEYKLISLYPIVPYIVSEIFEKIGIDPYNIKYPETKYVEDYEKEEEFLRSLLDDITKIKVLLNNNKIKGIKIIMPKREKYMIFEELKNNKSNIDSYINKYPQYKNMIIYVKNNAEILNKYLDYDKELNIIESSIYFIKSYINVGEIYIEKEEESNDKKRERAMPSKPAIIFF</sequence>
<organism evidence="12 13">
    <name type="scientific">Nanobdella aerobiophila</name>
    <dbReference type="NCBI Taxonomy" id="2586965"/>
    <lineage>
        <taxon>Archaea</taxon>
        <taxon>Nanobdellota</taxon>
        <taxon>Nanobdellia</taxon>
        <taxon>Nanobdellales</taxon>
        <taxon>Nanobdellaceae</taxon>
        <taxon>Nanobdella</taxon>
    </lineage>
</organism>
<evidence type="ECO:0000256" key="8">
    <source>
        <dbReference type="NCBIfam" id="TIGR00395"/>
    </source>
</evidence>
<dbReference type="Gene3D" id="1.10.10.720">
    <property type="entry name" value="leucyl-tRNA synthetase"/>
    <property type="match status" value="1"/>
</dbReference>
<accession>A0A915T052</accession>
<dbReference type="EMBL" id="AP019769">
    <property type="protein sequence ID" value="BBL45709.1"/>
    <property type="molecule type" value="Genomic_DNA"/>
</dbReference>
<feature type="domain" description="Aminoacyl-tRNA synthetase class Ia" evidence="10">
    <location>
        <begin position="14"/>
        <end position="659"/>
    </location>
</feature>
<dbReference type="PANTHER" id="PTHR45794">
    <property type="entry name" value="LEUCYL-TRNA SYNTHETASE"/>
    <property type="match status" value="1"/>
</dbReference>
<dbReference type="GeneID" id="74568504"/>
<evidence type="ECO:0000256" key="5">
    <source>
        <dbReference type="ARBA" id="ARBA00022840"/>
    </source>
</evidence>
<comment type="similarity">
    <text evidence="1 9">Belongs to the class-I aminoacyl-tRNA synthetase family.</text>
</comment>
<dbReference type="PANTHER" id="PTHR45794:SF1">
    <property type="entry name" value="LEUCINE--TRNA LIGASE, CYTOPLASMIC"/>
    <property type="match status" value="1"/>
</dbReference>
<name>A0A915T052_9ARCH</name>
<keyword evidence="6 9" id="KW-0648">Protein biosynthesis</keyword>
<feature type="domain" description="Methionyl/Valyl/Leucyl/Isoleucyl-tRNA synthetase anticodon-binding" evidence="11">
    <location>
        <begin position="702"/>
        <end position="825"/>
    </location>
</feature>